<dbReference type="Proteomes" id="UP000245207">
    <property type="component" value="Unassembled WGS sequence"/>
</dbReference>
<dbReference type="PANTHER" id="PTHR31286:SF99">
    <property type="entry name" value="DUF4283 DOMAIN-CONTAINING PROTEIN"/>
    <property type="match status" value="1"/>
</dbReference>
<dbReference type="EMBL" id="PKPP01012003">
    <property type="protein sequence ID" value="PWA43133.1"/>
    <property type="molecule type" value="Genomic_DNA"/>
</dbReference>
<comment type="caution">
    <text evidence="1">The sequence shown here is derived from an EMBL/GenBank/DDBJ whole genome shotgun (WGS) entry which is preliminary data.</text>
</comment>
<gene>
    <name evidence="1" type="ORF">CTI12_AA512290</name>
</gene>
<keyword evidence="2" id="KW-1185">Reference proteome</keyword>
<protein>
    <submittedName>
        <fullName evidence="1">Zinc knuckle CX2CX4HX4C</fullName>
    </submittedName>
</protein>
<reference evidence="1 2" key="1">
    <citation type="journal article" date="2018" name="Mol. Plant">
        <title>The genome of Artemisia annua provides insight into the evolution of Asteraceae family and artemisinin biosynthesis.</title>
        <authorList>
            <person name="Shen Q."/>
            <person name="Zhang L."/>
            <person name="Liao Z."/>
            <person name="Wang S."/>
            <person name="Yan T."/>
            <person name="Shi P."/>
            <person name="Liu M."/>
            <person name="Fu X."/>
            <person name="Pan Q."/>
            <person name="Wang Y."/>
            <person name="Lv Z."/>
            <person name="Lu X."/>
            <person name="Zhang F."/>
            <person name="Jiang W."/>
            <person name="Ma Y."/>
            <person name="Chen M."/>
            <person name="Hao X."/>
            <person name="Li L."/>
            <person name="Tang Y."/>
            <person name="Lv G."/>
            <person name="Zhou Y."/>
            <person name="Sun X."/>
            <person name="Brodelius P.E."/>
            <person name="Rose J.K.C."/>
            <person name="Tang K."/>
        </authorList>
    </citation>
    <scope>NUCLEOTIDE SEQUENCE [LARGE SCALE GENOMIC DNA]</scope>
    <source>
        <strain evidence="2">cv. Huhao1</strain>
        <tissue evidence="1">Leaf</tissue>
    </source>
</reference>
<accession>A0A2U1L2A7</accession>
<proteinExistence type="predicted"/>
<dbReference type="OrthoDB" id="1109940at2759"/>
<name>A0A2U1L2A7_ARTAN</name>
<dbReference type="InterPro" id="IPR040256">
    <property type="entry name" value="At4g02000-like"/>
</dbReference>
<organism evidence="1 2">
    <name type="scientific">Artemisia annua</name>
    <name type="common">Sweet wormwood</name>
    <dbReference type="NCBI Taxonomy" id="35608"/>
    <lineage>
        <taxon>Eukaryota</taxon>
        <taxon>Viridiplantae</taxon>
        <taxon>Streptophyta</taxon>
        <taxon>Embryophyta</taxon>
        <taxon>Tracheophyta</taxon>
        <taxon>Spermatophyta</taxon>
        <taxon>Magnoliopsida</taxon>
        <taxon>eudicotyledons</taxon>
        <taxon>Gunneridae</taxon>
        <taxon>Pentapetalae</taxon>
        <taxon>asterids</taxon>
        <taxon>campanulids</taxon>
        <taxon>Asterales</taxon>
        <taxon>Asteraceae</taxon>
        <taxon>Asteroideae</taxon>
        <taxon>Anthemideae</taxon>
        <taxon>Artemisiinae</taxon>
        <taxon>Artemisia</taxon>
    </lineage>
</organism>
<dbReference type="AlphaFoldDB" id="A0A2U1L2A7"/>
<evidence type="ECO:0000313" key="1">
    <source>
        <dbReference type="EMBL" id="PWA43133.1"/>
    </source>
</evidence>
<dbReference type="PANTHER" id="PTHR31286">
    <property type="entry name" value="GLYCINE-RICH CELL WALL STRUCTURAL PROTEIN 1.8-LIKE"/>
    <property type="match status" value="1"/>
</dbReference>
<sequence length="436" mass="49341">MCEKGYGRASFARVLVEVDATQGIVDSVELWYRSLNRSMKLRVEYAWQPPICSHCGVFGHSFNGCTMRALSDVEKAERNNAKVQGVQKSNVGNNGNEAWQSVQYKRVPRNASEPMQSQPADINLNGGGNARYGTNMGRGGPSFRGRGGFNGRGGYNGGQMSNEKRYVASRSNEKEKEILTGDKQQQGKKKDVVVNGVKEDQVKYIAQRDFKAKNRYSVLVDEGEEDTVNELQGIKVNIDVACEMGIPIDEEESMKWPEELQRYYKEKCLAMQKNEKIALLQNKIKMLEKDIVSSNKGIEVKTKKKAEEGVVYEMESSGANRSQAYGVVYEQEYKKEVLITWTWMRIMVNMVKFSSVKTGCVNNHMIGKYNRRSWMSTGVRKFIRTLLLFNEYPSSRGWVIDLRSRNRSCRVVIGIGVDEMILVEVLGGDKILSSLF</sequence>
<evidence type="ECO:0000313" key="2">
    <source>
        <dbReference type="Proteomes" id="UP000245207"/>
    </source>
</evidence>